<keyword evidence="1" id="KW-0547">Nucleotide-binding</keyword>
<dbReference type="SUPFAM" id="SSF52540">
    <property type="entry name" value="P-loop containing nucleoside triphosphate hydrolases"/>
    <property type="match status" value="2"/>
</dbReference>
<dbReference type="PROSITE" id="PS00211">
    <property type="entry name" value="ABC_TRANSPORTER_1"/>
    <property type="match status" value="1"/>
</dbReference>
<dbReference type="PANTHER" id="PTHR42855:SF2">
    <property type="entry name" value="DRUG RESISTANCE ABC TRANSPORTER,ATP-BINDING PROTEIN"/>
    <property type="match status" value="1"/>
</dbReference>
<dbReference type="Pfam" id="PF12848">
    <property type="entry name" value="ABC_tran_Xtn"/>
    <property type="match status" value="1"/>
</dbReference>
<dbReference type="Gene3D" id="3.40.50.300">
    <property type="entry name" value="P-loop containing nucleotide triphosphate hydrolases"/>
    <property type="match status" value="3"/>
</dbReference>
<dbReference type="InterPro" id="IPR003439">
    <property type="entry name" value="ABC_transporter-like_ATP-bd"/>
</dbReference>
<keyword evidence="3" id="KW-0175">Coiled coil</keyword>
<dbReference type="NCBIfam" id="NF000168">
    <property type="entry name" value="ABCF_Msr_all"/>
    <property type="match status" value="1"/>
</dbReference>
<evidence type="ECO:0000313" key="5">
    <source>
        <dbReference type="EMBL" id="MBM7836888.1"/>
    </source>
</evidence>
<evidence type="ECO:0000256" key="3">
    <source>
        <dbReference type="SAM" id="Coils"/>
    </source>
</evidence>
<dbReference type="Pfam" id="PF00005">
    <property type="entry name" value="ABC_tran"/>
    <property type="match status" value="2"/>
</dbReference>
<dbReference type="SMART" id="SM00382">
    <property type="entry name" value="AAA"/>
    <property type="match status" value="2"/>
</dbReference>
<dbReference type="InterPro" id="IPR027417">
    <property type="entry name" value="P-loop_NTPase"/>
</dbReference>
<keyword evidence="2 5" id="KW-0067">ATP-binding</keyword>
<dbReference type="GO" id="GO:0005524">
    <property type="term" value="F:ATP binding"/>
    <property type="evidence" value="ECO:0007669"/>
    <property type="project" value="UniProtKB-KW"/>
</dbReference>
<keyword evidence="6" id="KW-1185">Reference proteome</keyword>
<evidence type="ECO:0000259" key="4">
    <source>
        <dbReference type="PROSITE" id="PS50893"/>
    </source>
</evidence>
<evidence type="ECO:0000256" key="1">
    <source>
        <dbReference type="ARBA" id="ARBA00022741"/>
    </source>
</evidence>
<gene>
    <name evidence="5" type="ORF">JOC54_000119</name>
</gene>
<dbReference type="PROSITE" id="PS50893">
    <property type="entry name" value="ABC_TRANSPORTER_2"/>
    <property type="match status" value="2"/>
</dbReference>
<evidence type="ECO:0000313" key="6">
    <source>
        <dbReference type="Proteomes" id="UP001179280"/>
    </source>
</evidence>
<dbReference type="InterPro" id="IPR003593">
    <property type="entry name" value="AAA+_ATPase"/>
</dbReference>
<evidence type="ECO:0000256" key="2">
    <source>
        <dbReference type="ARBA" id="ARBA00022840"/>
    </source>
</evidence>
<comment type="caution">
    <text evidence="5">The sequence shown here is derived from an EMBL/GenBank/DDBJ whole genome shotgun (WGS) entry which is preliminary data.</text>
</comment>
<dbReference type="PANTHER" id="PTHR42855">
    <property type="entry name" value="ABC TRANSPORTER ATP-BINDING SUBUNIT"/>
    <property type="match status" value="1"/>
</dbReference>
<feature type="domain" description="ABC transporter" evidence="4">
    <location>
        <begin position="6"/>
        <end position="196"/>
    </location>
</feature>
<reference evidence="5" key="1">
    <citation type="submission" date="2021-01" db="EMBL/GenBank/DDBJ databases">
        <title>Genomic Encyclopedia of Type Strains, Phase IV (KMG-IV): sequencing the most valuable type-strain genomes for metagenomic binning, comparative biology and taxonomic classification.</title>
        <authorList>
            <person name="Goeker M."/>
        </authorList>
    </citation>
    <scope>NUCLEOTIDE SEQUENCE</scope>
    <source>
        <strain evidence="5">DSM 21943</strain>
    </source>
</reference>
<dbReference type="CDD" id="cd03221">
    <property type="entry name" value="ABCF_EF-3"/>
    <property type="match status" value="2"/>
</dbReference>
<protein>
    <submittedName>
        <fullName evidence="5">Macrolide transport system ATP-binding/permease protein</fullName>
    </submittedName>
</protein>
<dbReference type="EMBL" id="JAFBCV010000001">
    <property type="protein sequence ID" value="MBM7836888.1"/>
    <property type="molecule type" value="Genomic_DNA"/>
</dbReference>
<sequence length="487" mass="55128">MEQLTLELKEIEVSFLDKIVLDIKSLSVYQFDRIGIVGKNGQGKSTLLKVMSGKVEPNKGKVKRMVELGYFKQVDPPSNQEADYQMLSQLSIPAHQPSELSGGEQTKLKLAQVFSNYYGGLLIDEPTTHLDEAGVQFLIEELTYYYGALLLVSHDRYVLDQLVTKIWEVDCGSVTEYTGNYSDYVEQKELEQKQLVEKYQKYEKDKSRLLAAAEEKMKKAEKVTQANAAMSKKEAKATSNRMFMTKSKGTSQKAMQKSAKAIEKRVDQLEEIEAPEAEKTIRFQQPKTLQMHNKFPIMADRLHLEVGGKTLLEAANFQFPLGKTIAIKGKNGSGKSTLLKHIVKRGEGILLSPKVVFGSYHQHDYQFKHGKTVIGLMEEYSEYQESRIRAVLHAMNFTGTDLLKDVSELSGGEAIRLSLCHLFLGNYNVLILDEPTNFLDLQSIAALETFLAAYPGTVLLVSHDRVFVERVADHVYEMEEKEVKQRY</sequence>
<feature type="domain" description="ABC transporter" evidence="4">
    <location>
        <begin position="297"/>
        <end position="487"/>
    </location>
</feature>
<proteinExistence type="predicted"/>
<dbReference type="InterPro" id="IPR051309">
    <property type="entry name" value="ABCF_ATPase"/>
</dbReference>
<dbReference type="NCBIfam" id="NF000355">
    <property type="entry name" value="ribo_prot_ABC_F"/>
    <property type="match status" value="1"/>
</dbReference>
<dbReference type="Proteomes" id="UP001179280">
    <property type="component" value="Unassembled WGS sequence"/>
</dbReference>
<name>A0ABS2SMZ2_9BACI</name>
<feature type="coiled-coil region" evidence="3">
    <location>
        <begin position="185"/>
        <end position="223"/>
    </location>
</feature>
<organism evidence="5 6">
    <name type="scientific">Shouchella xiaoxiensis</name>
    <dbReference type="NCBI Taxonomy" id="766895"/>
    <lineage>
        <taxon>Bacteria</taxon>
        <taxon>Bacillati</taxon>
        <taxon>Bacillota</taxon>
        <taxon>Bacilli</taxon>
        <taxon>Bacillales</taxon>
        <taxon>Bacillaceae</taxon>
        <taxon>Shouchella</taxon>
    </lineage>
</organism>
<dbReference type="InterPro" id="IPR032781">
    <property type="entry name" value="ABC_tran_Xtn"/>
</dbReference>
<dbReference type="InterPro" id="IPR017871">
    <property type="entry name" value="ABC_transporter-like_CS"/>
</dbReference>
<accession>A0ABS2SMZ2</accession>
<dbReference type="RefSeq" id="WP_204463603.1">
    <property type="nucleotide sequence ID" value="NZ_JAFBCV010000001.1"/>
</dbReference>